<keyword evidence="2" id="KW-0106">Calcium</keyword>
<reference evidence="4 5" key="1">
    <citation type="submission" date="2024-05" db="EMBL/GenBank/DDBJ databases">
        <authorList>
            <person name="Wallberg A."/>
        </authorList>
    </citation>
    <scope>NUCLEOTIDE SEQUENCE [LARGE SCALE GENOMIC DNA]</scope>
</reference>
<dbReference type="InterPro" id="IPR047115">
    <property type="entry name" value="ARSB"/>
</dbReference>
<gene>
    <name evidence="4" type="ORF">MNOR_LOCUS33798</name>
</gene>
<dbReference type="GO" id="GO:0008484">
    <property type="term" value="F:sulfuric ester hydrolase activity"/>
    <property type="evidence" value="ECO:0007669"/>
    <property type="project" value="InterPro"/>
</dbReference>
<keyword evidence="1" id="KW-0479">Metal-binding</keyword>
<keyword evidence="3" id="KW-0325">Glycoprotein</keyword>
<dbReference type="Gene3D" id="3.40.720.10">
    <property type="entry name" value="Alkaline Phosphatase, subunit A"/>
    <property type="match status" value="1"/>
</dbReference>
<dbReference type="InterPro" id="IPR017850">
    <property type="entry name" value="Alkaline_phosphatase_core_sf"/>
</dbReference>
<accession>A0AAV2S945</accession>
<comment type="caution">
    <text evidence="4">The sequence shown here is derived from an EMBL/GenBank/DDBJ whole genome shotgun (WGS) entry which is preliminary data.</text>
</comment>
<evidence type="ECO:0000313" key="4">
    <source>
        <dbReference type="EMBL" id="CAL4169249.1"/>
    </source>
</evidence>
<evidence type="ECO:0000256" key="3">
    <source>
        <dbReference type="ARBA" id="ARBA00023180"/>
    </source>
</evidence>
<dbReference type="SUPFAM" id="SSF53649">
    <property type="entry name" value="Alkaline phosphatase-like"/>
    <property type="match status" value="1"/>
</dbReference>
<evidence type="ECO:0000256" key="1">
    <source>
        <dbReference type="ARBA" id="ARBA00022723"/>
    </source>
</evidence>
<sequence length="99" mass="11107">LYEGGTRGAAFIHSPIMSIVQQTSEQMIHITDWLPTLASAAGAMRWVPNGLDGKNQWPSLNGRTPPPRDTFIYHLDDHHFMRGGIRMGDYKLLMGNIVM</sequence>
<dbReference type="PANTHER" id="PTHR10342">
    <property type="entry name" value="ARYLSULFATASE"/>
    <property type="match status" value="1"/>
</dbReference>
<keyword evidence="5" id="KW-1185">Reference proteome</keyword>
<protein>
    <submittedName>
        <fullName evidence="4">Uncharacterized protein</fullName>
    </submittedName>
</protein>
<dbReference type="EMBL" id="CAXKWB010049845">
    <property type="protein sequence ID" value="CAL4169249.1"/>
    <property type="molecule type" value="Genomic_DNA"/>
</dbReference>
<organism evidence="4 5">
    <name type="scientific">Meganyctiphanes norvegica</name>
    <name type="common">Northern krill</name>
    <name type="synonym">Thysanopoda norvegica</name>
    <dbReference type="NCBI Taxonomy" id="48144"/>
    <lineage>
        <taxon>Eukaryota</taxon>
        <taxon>Metazoa</taxon>
        <taxon>Ecdysozoa</taxon>
        <taxon>Arthropoda</taxon>
        <taxon>Crustacea</taxon>
        <taxon>Multicrustacea</taxon>
        <taxon>Malacostraca</taxon>
        <taxon>Eumalacostraca</taxon>
        <taxon>Eucarida</taxon>
        <taxon>Euphausiacea</taxon>
        <taxon>Euphausiidae</taxon>
        <taxon>Meganyctiphanes</taxon>
    </lineage>
</organism>
<evidence type="ECO:0000256" key="2">
    <source>
        <dbReference type="ARBA" id="ARBA00022837"/>
    </source>
</evidence>
<dbReference type="Proteomes" id="UP001497623">
    <property type="component" value="Unassembled WGS sequence"/>
</dbReference>
<feature type="non-terminal residue" evidence="4">
    <location>
        <position position="1"/>
    </location>
</feature>
<name>A0AAV2S945_MEGNR</name>
<feature type="non-terminal residue" evidence="4">
    <location>
        <position position="99"/>
    </location>
</feature>
<dbReference type="Gene3D" id="3.30.1120.10">
    <property type="match status" value="1"/>
</dbReference>
<dbReference type="GO" id="GO:0046872">
    <property type="term" value="F:metal ion binding"/>
    <property type="evidence" value="ECO:0007669"/>
    <property type="project" value="UniProtKB-KW"/>
</dbReference>
<proteinExistence type="predicted"/>
<dbReference type="AlphaFoldDB" id="A0AAV2S945"/>
<evidence type="ECO:0000313" key="5">
    <source>
        <dbReference type="Proteomes" id="UP001497623"/>
    </source>
</evidence>
<dbReference type="PANTHER" id="PTHR10342:SF274">
    <property type="entry name" value="ARYLSULFATASE B"/>
    <property type="match status" value="1"/>
</dbReference>